<dbReference type="Bgee" id="ENSMODG00000029483">
    <property type="expression patterns" value="Expressed in spermatocyte and 9 other cell types or tissues"/>
</dbReference>
<dbReference type="InterPro" id="IPR009852">
    <property type="entry name" value="CENPJ_C_dom"/>
</dbReference>
<feature type="domain" description="Centromere protein J C-terminal" evidence="4">
    <location>
        <begin position="367"/>
        <end position="400"/>
    </location>
</feature>
<comment type="similarity">
    <text evidence="1">Belongs to the TCP10 family.</text>
</comment>
<keyword evidence="2" id="KW-0175">Coiled coil</keyword>
<keyword evidence="6" id="KW-1185">Reference proteome</keyword>
<dbReference type="Ensembl" id="ENSMODT00000043193.2">
    <property type="protein sequence ID" value="ENSMODP00000040091.2"/>
    <property type="gene ID" value="ENSMODG00000029483.2"/>
</dbReference>
<dbReference type="InterPro" id="IPR047002">
    <property type="entry name" value="Tcp10_C_sf"/>
</dbReference>
<dbReference type="Pfam" id="PF07202">
    <property type="entry name" value="Tcp10_C"/>
    <property type="match status" value="3"/>
</dbReference>
<dbReference type="AlphaFoldDB" id="K7E2U0"/>
<name>K7E2U0_MONDO</name>
<feature type="compositionally biased region" description="Basic and acidic residues" evidence="3">
    <location>
        <begin position="219"/>
        <end position="242"/>
    </location>
</feature>
<reference evidence="5" key="3">
    <citation type="submission" date="2025-09" db="UniProtKB">
        <authorList>
            <consortium name="Ensembl"/>
        </authorList>
    </citation>
    <scope>IDENTIFICATION</scope>
</reference>
<organism evidence="5 6">
    <name type="scientific">Monodelphis domestica</name>
    <name type="common">Gray short-tailed opossum</name>
    <dbReference type="NCBI Taxonomy" id="13616"/>
    <lineage>
        <taxon>Eukaryota</taxon>
        <taxon>Metazoa</taxon>
        <taxon>Chordata</taxon>
        <taxon>Craniata</taxon>
        <taxon>Vertebrata</taxon>
        <taxon>Euteleostomi</taxon>
        <taxon>Mammalia</taxon>
        <taxon>Metatheria</taxon>
        <taxon>Didelphimorphia</taxon>
        <taxon>Didelphidae</taxon>
        <taxon>Monodelphis</taxon>
    </lineage>
</organism>
<evidence type="ECO:0000256" key="2">
    <source>
        <dbReference type="SAM" id="Coils"/>
    </source>
</evidence>
<reference evidence="5" key="2">
    <citation type="submission" date="2025-08" db="UniProtKB">
        <authorList>
            <consortium name="Ensembl"/>
        </authorList>
    </citation>
    <scope>IDENTIFICATION</scope>
</reference>
<evidence type="ECO:0000313" key="5">
    <source>
        <dbReference type="Ensembl" id="ENSMODP00000040091.2"/>
    </source>
</evidence>
<feature type="region of interest" description="Disordered" evidence="3">
    <location>
        <begin position="187"/>
        <end position="242"/>
    </location>
</feature>
<feature type="coiled-coil region" evidence="2">
    <location>
        <begin position="91"/>
        <end position="157"/>
    </location>
</feature>
<evidence type="ECO:0000259" key="4">
    <source>
        <dbReference type="Pfam" id="PF07202"/>
    </source>
</evidence>
<dbReference type="STRING" id="13616.ENSMODP00000040091"/>
<feature type="domain" description="Centromere protein J C-terminal" evidence="4">
    <location>
        <begin position="476"/>
        <end position="509"/>
    </location>
</feature>
<evidence type="ECO:0000256" key="3">
    <source>
        <dbReference type="SAM" id="MobiDB-lite"/>
    </source>
</evidence>
<dbReference type="PANTHER" id="PTHR10331">
    <property type="entry name" value="T COMPLEX PROTEIN 10"/>
    <property type="match status" value="1"/>
</dbReference>
<dbReference type="Proteomes" id="UP000002280">
    <property type="component" value="Chromosome 2"/>
</dbReference>
<protein>
    <recommendedName>
        <fullName evidence="4">Centromere protein J C-terminal domain-containing protein</fullName>
    </recommendedName>
</protein>
<dbReference type="PANTHER" id="PTHR10331:SF25">
    <property type="entry name" value="T-COMPLEX PROTEIN 10A-RELATED"/>
    <property type="match status" value="1"/>
</dbReference>
<evidence type="ECO:0000256" key="1">
    <source>
        <dbReference type="ARBA" id="ARBA00005627"/>
    </source>
</evidence>
<sequence>MLRLEGTLEIVCPTSSNRTSQSGNWKKLWQAILGRPAVKKMPEIEQINHFKAEKVKEVSFSDEHWKEENLRAQLTKANLEKWTKASRISKKDDDTKEMLILKQQIDGLQEQFKINESRWSVAHIKLQNQIEVLMKQNLELQDELRASEHQRMEITKKSLALHSALRKSEPLASEPNLSGPAILLKNEGTARHPSSKICMGQRTSSEKCTCIEPPSNKIGDSKKTTSRERMEPKKTTSREHREKTVFRNLRVRSPPPIGKRSALAKRIPFDPEMVIHRIPKNQQRSYLRKTRVPVVQLNTYDEESLAAYENDRYPLTSESNEDALFFVHNNGHRSSAFHQNEDIQDCPSKSSTSRKGLLCTKYKKREDILKKTKHPDGKVEWKFSDGSKAVDFPNGTWKEISADRKTTTVTFSNGDVQKFMPDQRMLYYYADTQTIHTTYPSGLEVIQFPNKQIEKYHPDGTKEIVYPDGTVKHLKSGQEETLFPDGTFIKVERNGDKTIIFNNGHKEIHTSQYKRREFPNGTIKTVYNTGHQKTKYISGRVRIKDEAGNIILDKN</sequence>
<dbReference type="GeneTree" id="ENSGT00530000063927"/>
<dbReference type="InParanoid" id="K7E2U0"/>
<dbReference type="InterPro" id="IPR026581">
    <property type="entry name" value="TCP10L/CENPJ"/>
</dbReference>
<dbReference type="OMA" id="FMPDQRV"/>
<evidence type="ECO:0000313" key="6">
    <source>
        <dbReference type="Proteomes" id="UP000002280"/>
    </source>
</evidence>
<reference evidence="5 6" key="1">
    <citation type="journal article" date="2007" name="Nature">
        <title>Genome of the marsupial Monodelphis domestica reveals innovation in non-coding sequences.</title>
        <authorList>
            <person name="Mikkelsen T.S."/>
            <person name="Wakefield M.J."/>
            <person name="Aken B."/>
            <person name="Amemiya C.T."/>
            <person name="Chang J.L."/>
            <person name="Duke S."/>
            <person name="Garber M."/>
            <person name="Gentles A.J."/>
            <person name="Goodstadt L."/>
            <person name="Heger A."/>
            <person name="Jurka J."/>
            <person name="Kamal M."/>
            <person name="Mauceli E."/>
            <person name="Searle S.M."/>
            <person name="Sharpe T."/>
            <person name="Baker M.L."/>
            <person name="Batzer M.A."/>
            <person name="Benos P.V."/>
            <person name="Belov K."/>
            <person name="Clamp M."/>
            <person name="Cook A."/>
            <person name="Cuff J."/>
            <person name="Das R."/>
            <person name="Davidow L."/>
            <person name="Deakin J.E."/>
            <person name="Fazzari M.J."/>
            <person name="Glass J.L."/>
            <person name="Grabherr M."/>
            <person name="Greally J.M."/>
            <person name="Gu W."/>
            <person name="Hore T.A."/>
            <person name="Huttley G.A."/>
            <person name="Kleber M."/>
            <person name="Jirtle R.L."/>
            <person name="Koina E."/>
            <person name="Lee J.T."/>
            <person name="Mahony S."/>
            <person name="Marra M.A."/>
            <person name="Miller R.D."/>
            <person name="Nicholls R.D."/>
            <person name="Oda M."/>
            <person name="Papenfuss A.T."/>
            <person name="Parra Z.E."/>
            <person name="Pollock D.D."/>
            <person name="Ray D.A."/>
            <person name="Schein J.E."/>
            <person name="Speed T.P."/>
            <person name="Thompson K."/>
            <person name="VandeBerg J.L."/>
            <person name="Wade C.M."/>
            <person name="Walker J.A."/>
            <person name="Waters P.D."/>
            <person name="Webber C."/>
            <person name="Weidman J.R."/>
            <person name="Xie X."/>
            <person name="Zody M.C."/>
            <person name="Baldwin J."/>
            <person name="Abdouelleil A."/>
            <person name="Abdulkadir J."/>
            <person name="Abebe A."/>
            <person name="Abera B."/>
            <person name="Abreu J."/>
            <person name="Acer S.C."/>
            <person name="Aftuck L."/>
            <person name="Alexander A."/>
            <person name="An P."/>
            <person name="Anderson E."/>
            <person name="Anderson S."/>
            <person name="Arachi H."/>
            <person name="Azer M."/>
            <person name="Bachantsang P."/>
            <person name="Barry A."/>
            <person name="Bayul T."/>
            <person name="Berlin A."/>
            <person name="Bessette D."/>
            <person name="Bloom T."/>
            <person name="Bloom T."/>
            <person name="Boguslavskiy L."/>
            <person name="Bonnet C."/>
            <person name="Boukhgalter B."/>
            <person name="Bourzgui I."/>
            <person name="Brown A."/>
            <person name="Cahill P."/>
            <person name="Channer S."/>
            <person name="Cheshatsang Y."/>
            <person name="Chuda L."/>
            <person name="Citroen M."/>
            <person name="Collymore A."/>
            <person name="Cooke P."/>
            <person name="Costello M."/>
            <person name="D'Aco K."/>
            <person name="Daza R."/>
            <person name="De Haan G."/>
            <person name="DeGray S."/>
            <person name="DeMaso C."/>
            <person name="Dhargay N."/>
            <person name="Dooley K."/>
            <person name="Dooley E."/>
            <person name="Doricent M."/>
            <person name="Dorje P."/>
            <person name="Dorjee K."/>
            <person name="Dupes A."/>
            <person name="Elong R."/>
            <person name="Falk J."/>
            <person name="Farina A."/>
            <person name="Faro S."/>
            <person name="Ferguson D."/>
            <person name="Fisher S."/>
            <person name="Foley C.D."/>
            <person name="Franke A."/>
            <person name="Friedrich D."/>
            <person name="Gadbois L."/>
            <person name="Gearin G."/>
            <person name="Gearin C.R."/>
            <person name="Giannoukos G."/>
            <person name="Goode T."/>
            <person name="Graham J."/>
            <person name="Grandbois E."/>
            <person name="Grewal S."/>
            <person name="Gyaltsen K."/>
            <person name="Hafez N."/>
            <person name="Hagos B."/>
            <person name="Hall J."/>
            <person name="Henson C."/>
            <person name="Hollinger A."/>
            <person name="Honan T."/>
            <person name="Huard M.D."/>
            <person name="Hughes L."/>
            <person name="Hurhula B."/>
            <person name="Husby M.E."/>
            <person name="Kamat A."/>
            <person name="Kanga B."/>
            <person name="Kashin S."/>
            <person name="Khazanovich D."/>
            <person name="Kisner P."/>
            <person name="Lance K."/>
            <person name="Lara M."/>
            <person name="Lee W."/>
            <person name="Lennon N."/>
            <person name="Letendre F."/>
            <person name="LeVine R."/>
            <person name="Lipovsky A."/>
            <person name="Liu X."/>
            <person name="Liu J."/>
            <person name="Liu S."/>
            <person name="Lokyitsang T."/>
            <person name="Lokyitsang Y."/>
            <person name="Lubonja R."/>
            <person name="Lui A."/>
            <person name="MacDonald P."/>
            <person name="Magnisalis V."/>
            <person name="Maru K."/>
            <person name="Matthews C."/>
            <person name="McCusker W."/>
            <person name="McDonough S."/>
            <person name="Mehta T."/>
            <person name="Meldrim J."/>
            <person name="Meneus L."/>
            <person name="Mihai O."/>
            <person name="Mihalev A."/>
            <person name="Mihova T."/>
            <person name="Mittelman R."/>
            <person name="Mlenga V."/>
            <person name="Montmayeur A."/>
            <person name="Mulrain L."/>
            <person name="Navidi A."/>
            <person name="Naylor J."/>
            <person name="Negash T."/>
            <person name="Nguyen T."/>
            <person name="Nguyen N."/>
            <person name="Nicol R."/>
            <person name="Norbu C."/>
            <person name="Norbu N."/>
            <person name="Novod N."/>
            <person name="O'Neill B."/>
            <person name="Osman S."/>
            <person name="Markiewicz E."/>
            <person name="Oyono O.L."/>
            <person name="Patti C."/>
            <person name="Phunkhang P."/>
            <person name="Pierre F."/>
            <person name="Priest M."/>
            <person name="Raghuraman S."/>
            <person name="Rege F."/>
            <person name="Reyes R."/>
            <person name="Rise C."/>
            <person name="Rogov P."/>
            <person name="Ross K."/>
            <person name="Ryan E."/>
            <person name="Settipalli S."/>
            <person name="Shea T."/>
            <person name="Sherpa N."/>
            <person name="Shi L."/>
            <person name="Shih D."/>
            <person name="Sparrow T."/>
            <person name="Spaulding J."/>
            <person name="Stalker J."/>
            <person name="Stange-Thomann N."/>
            <person name="Stavropoulos S."/>
            <person name="Stone C."/>
            <person name="Strader C."/>
            <person name="Tesfaye S."/>
            <person name="Thomson T."/>
            <person name="Thoulutsang Y."/>
            <person name="Thoulutsang D."/>
            <person name="Topham K."/>
            <person name="Topping I."/>
            <person name="Tsamla T."/>
            <person name="Vassiliev H."/>
            <person name="Vo A."/>
            <person name="Wangchuk T."/>
            <person name="Wangdi T."/>
            <person name="Weiand M."/>
            <person name="Wilkinson J."/>
            <person name="Wilson A."/>
            <person name="Yadav S."/>
            <person name="Young G."/>
            <person name="Yu Q."/>
            <person name="Zembek L."/>
            <person name="Zhong D."/>
            <person name="Zimmer A."/>
            <person name="Zwirko Z."/>
            <person name="Jaffe D.B."/>
            <person name="Alvarez P."/>
            <person name="Brockman W."/>
            <person name="Butler J."/>
            <person name="Chin C."/>
            <person name="Gnerre S."/>
            <person name="MacCallum I."/>
            <person name="Graves J.A."/>
            <person name="Ponting C.P."/>
            <person name="Breen M."/>
            <person name="Samollow P.B."/>
            <person name="Lander E.S."/>
            <person name="Lindblad-Toh K."/>
        </authorList>
    </citation>
    <scope>NUCLEOTIDE SEQUENCE [LARGE SCALE GENOMIC DNA]</scope>
</reference>
<dbReference type="HOGENOM" id="CLU_264086_0_0_1"/>
<dbReference type="Gene3D" id="2.60.450.20">
    <property type="match status" value="1"/>
</dbReference>
<proteinExistence type="inferred from homology"/>
<dbReference type="eggNOG" id="ENOG502QQR0">
    <property type="taxonomic scope" value="Eukaryota"/>
</dbReference>
<feature type="domain" description="Centromere protein J C-terminal" evidence="4">
    <location>
        <begin position="440"/>
        <end position="472"/>
    </location>
</feature>
<accession>K7E2U0</accession>